<dbReference type="PATRIC" id="fig|472175.3.peg.2699"/>
<keyword evidence="4" id="KW-1185">Reference proteome</keyword>
<dbReference type="eggNOG" id="COG1835">
    <property type="taxonomic scope" value="Bacteria"/>
</dbReference>
<feature type="domain" description="Acyltransferase 3" evidence="2">
    <location>
        <begin position="8"/>
        <end position="334"/>
    </location>
</feature>
<protein>
    <submittedName>
        <fullName evidence="3">Acyltransferase family protein</fullName>
    </submittedName>
</protein>
<dbReference type="Pfam" id="PF01757">
    <property type="entry name" value="Acyl_transf_3"/>
    <property type="match status" value="1"/>
</dbReference>
<dbReference type="AlphaFoldDB" id="A0A084U670"/>
<feature type="transmembrane region" description="Helical" evidence="1">
    <location>
        <begin position="9"/>
        <end position="28"/>
    </location>
</feature>
<reference evidence="3 4" key="1">
    <citation type="submission" date="2014-05" db="EMBL/GenBank/DDBJ databases">
        <title>Draft Genome Sequence of Nitratireductor basaltis Strain UMTGB225, A Marine Bacterium Isolated from Green Barrel Tunicate.</title>
        <authorList>
            <person name="Gan H.Y."/>
        </authorList>
    </citation>
    <scope>NUCLEOTIDE SEQUENCE [LARGE SCALE GENOMIC DNA]</scope>
    <source>
        <strain evidence="3 4">UMTGB225</strain>
    </source>
</reference>
<dbReference type="GO" id="GO:0000271">
    <property type="term" value="P:polysaccharide biosynthetic process"/>
    <property type="evidence" value="ECO:0007669"/>
    <property type="project" value="TreeGrafter"/>
</dbReference>
<feature type="transmembrane region" description="Helical" evidence="1">
    <location>
        <begin position="165"/>
        <end position="188"/>
    </location>
</feature>
<evidence type="ECO:0000256" key="1">
    <source>
        <dbReference type="SAM" id="Phobius"/>
    </source>
</evidence>
<dbReference type="Proteomes" id="UP000053675">
    <property type="component" value="Unassembled WGS sequence"/>
</dbReference>
<dbReference type="GO" id="GO:0016747">
    <property type="term" value="F:acyltransferase activity, transferring groups other than amino-acyl groups"/>
    <property type="evidence" value="ECO:0007669"/>
    <property type="project" value="InterPro"/>
</dbReference>
<dbReference type="InterPro" id="IPR002656">
    <property type="entry name" value="Acyl_transf_3_dom"/>
</dbReference>
<feature type="transmembrane region" description="Helical" evidence="1">
    <location>
        <begin position="283"/>
        <end position="306"/>
    </location>
</feature>
<dbReference type="PANTHER" id="PTHR23028:SF53">
    <property type="entry name" value="ACYL_TRANSF_3 DOMAIN-CONTAINING PROTEIN"/>
    <property type="match status" value="1"/>
</dbReference>
<keyword evidence="1" id="KW-0812">Transmembrane</keyword>
<keyword evidence="3" id="KW-0808">Transferase</keyword>
<organism evidence="3 4">
    <name type="scientific">Nitratireductor basaltis</name>
    <dbReference type="NCBI Taxonomy" id="472175"/>
    <lineage>
        <taxon>Bacteria</taxon>
        <taxon>Pseudomonadati</taxon>
        <taxon>Pseudomonadota</taxon>
        <taxon>Alphaproteobacteria</taxon>
        <taxon>Hyphomicrobiales</taxon>
        <taxon>Phyllobacteriaceae</taxon>
        <taxon>Nitratireductor</taxon>
    </lineage>
</organism>
<dbReference type="RefSeq" id="WP_036485209.1">
    <property type="nucleotide sequence ID" value="NZ_JMQM01000002.1"/>
</dbReference>
<name>A0A084U670_9HYPH</name>
<dbReference type="InterPro" id="IPR050879">
    <property type="entry name" value="Acyltransferase_3"/>
</dbReference>
<keyword evidence="3" id="KW-0012">Acyltransferase</keyword>
<evidence type="ECO:0000313" key="3">
    <source>
        <dbReference type="EMBL" id="KFB08456.1"/>
    </source>
</evidence>
<comment type="caution">
    <text evidence="3">The sequence shown here is derived from an EMBL/GenBank/DDBJ whole genome shotgun (WGS) entry which is preliminary data.</text>
</comment>
<feature type="transmembrane region" description="Helical" evidence="1">
    <location>
        <begin position="78"/>
        <end position="99"/>
    </location>
</feature>
<feature type="transmembrane region" description="Helical" evidence="1">
    <location>
        <begin position="318"/>
        <end position="340"/>
    </location>
</feature>
<gene>
    <name evidence="3" type="ORF">EL18_02707</name>
</gene>
<keyword evidence="1" id="KW-1133">Transmembrane helix</keyword>
<evidence type="ECO:0000259" key="2">
    <source>
        <dbReference type="Pfam" id="PF01757"/>
    </source>
</evidence>
<feature type="transmembrane region" description="Helical" evidence="1">
    <location>
        <begin position="230"/>
        <end position="263"/>
    </location>
</feature>
<dbReference type="PANTHER" id="PTHR23028">
    <property type="entry name" value="ACETYLTRANSFERASE"/>
    <property type="match status" value="1"/>
</dbReference>
<proteinExistence type="predicted"/>
<dbReference type="OrthoDB" id="9796461at2"/>
<evidence type="ECO:0000313" key="4">
    <source>
        <dbReference type="Proteomes" id="UP000053675"/>
    </source>
</evidence>
<keyword evidence="1" id="KW-0472">Membrane</keyword>
<dbReference type="STRING" id="472175.EL18_02707"/>
<feature type="transmembrane region" description="Helical" evidence="1">
    <location>
        <begin position="138"/>
        <end position="158"/>
    </location>
</feature>
<feature type="transmembrane region" description="Helical" evidence="1">
    <location>
        <begin position="40"/>
        <end position="57"/>
    </location>
</feature>
<dbReference type="EMBL" id="JMQM01000002">
    <property type="protein sequence ID" value="KFB08456.1"/>
    <property type="molecule type" value="Genomic_DNA"/>
</dbReference>
<sequence>MIRYRLFEIWRLMAALLIMLYHFGHFAPSDALWVKDRLELLRPLLDLFFIISGFLIFERYGERVLDAQSYRVYLVKRLVRLYPLHLATLGYFVCVGLAVELGLSNTGGGLDLFEWETLLPNLLLMQGWGLNDNLTFNYVSWSLSGEWLAYLLLPLLALAWRYAGLLGLAFVTVASYGGLEFLVANGIMPETHWVYADTWGAYRVFADFSLGALIAMLARRHGLNVSGSRFLPWMALASSCLLMISQANIYAAVIMLAIAVYLAARCEVVEPDRYTYPKFLRPAAAVSFGVYLWHPVTESIFFSLVWNRYFAGASTFWFFTYTVMVMAITIAIAIASYAVFENRIAERLLVWLGIHKPKNAISQPA</sequence>
<accession>A0A084U670</accession>
<dbReference type="GO" id="GO:0016020">
    <property type="term" value="C:membrane"/>
    <property type="evidence" value="ECO:0007669"/>
    <property type="project" value="TreeGrafter"/>
</dbReference>